<keyword evidence="2 4" id="KW-0863">Zinc-finger</keyword>
<keyword evidence="3" id="KW-0862">Zinc</keyword>
<reference evidence="6 7" key="1">
    <citation type="journal article" date="2021" name="bioRxiv">
        <title>Chromosome-scale and haplotype-resolved genome assembly of a tetraploid potato cultivar.</title>
        <authorList>
            <person name="Sun H."/>
            <person name="Jiao W.-B."/>
            <person name="Krause K."/>
            <person name="Campoy J.A."/>
            <person name="Goel M."/>
            <person name="Folz-Donahue K."/>
            <person name="Kukat C."/>
            <person name="Huettel B."/>
            <person name="Schneeberger K."/>
        </authorList>
    </citation>
    <scope>NUCLEOTIDE SEQUENCE [LARGE SCALE GENOMIC DNA]</scope>
    <source>
        <strain evidence="6">SolTubOtavaFocal</strain>
        <tissue evidence="6">Leaves</tissue>
    </source>
</reference>
<keyword evidence="7" id="KW-1185">Reference proteome</keyword>
<dbReference type="Pfam" id="PF03110">
    <property type="entry name" value="SBP"/>
    <property type="match status" value="1"/>
</dbReference>
<accession>A0ABQ7UDL3</accession>
<name>A0ABQ7UDL3_SOLTU</name>
<evidence type="ECO:0000259" key="5">
    <source>
        <dbReference type="PROSITE" id="PS51141"/>
    </source>
</evidence>
<comment type="caution">
    <text evidence="6">The sequence shown here is derived from an EMBL/GenBank/DDBJ whole genome shotgun (WGS) entry which is preliminary data.</text>
</comment>
<dbReference type="PANTHER" id="PTHR31251">
    <property type="entry name" value="SQUAMOSA PROMOTER-BINDING-LIKE PROTEIN 4"/>
    <property type="match status" value="1"/>
</dbReference>
<evidence type="ECO:0000313" key="6">
    <source>
        <dbReference type="EMBL" id="KAH0744379.1"/>
    </source>
</evidence>
<dbReference type="EMBL" id="JAIVGD010000023">
    <property type="protein sequence ID" value="KAH0744379.1"/>
    <property type="molecule type" value="Genomic_DNA"/>
</dbReference>
<dbReference type="SUPFAM" id="SSF103612">
    <property type="entry name" value="SBT domain"/>
    <property type="match status" value="1"/>
</dbReference>
<gene>
    <name evidence="6" type="ORF">KY290_032372</name>
</gene>
<dbReference type="Gene3D" id="4.10.1100.10">
    <property type="entry name" value="Transcription factor, SBP-box domain"/>
    <property type="match status" value="1"/>
</dbReference>
<evidence type="ECO:0000256" key="4">
    <source>
        <dbReference type="PROSITE-ProRule" id="PRU00470"/>
    </source>
</evidence>
<organism evidence="6 7">
    <name type="scientific">Solanum tuberosum</name>
    <name type="common">Potato</name>
    <dbReference type="NCBI Taxonomy" id="4113"/>
    <lineage>
        <taxon>Eukaryota</taxon>
        <taxon>Viridiplantae</taxon>
        <taxon>Streptophyta</taxon>
        <taxon>Embryophyta</taxon>
        <taxon>Tracheophyta</taxon>
        <taxon>Spermatophyta</taxon>
        <taxon>Magnoliopsida</taxon>
        <taxon>eudicotyledons</taxon>
        <taxon>Gunneridae</taxon>
        <taxon>Pentapetalae</taxon>
        <taxon>asterids</taxon>
        <taxon>lamiids</taxon>
        <taxon>Solanales</taxon>
        <taxon>Solanaceae</taxon>
        <taxon>Solanoideae</taxon>
        <taxon>Solaneae</taxon>
        <taxon>Solanum</taxon>
    </lineage>
</organism>
<dbReference type="PROSITE" id="PS51141">
    <property type="entry name" value="ZF_SBP"/>
    <property type="match status" value="1"/>
</dbReference>
<evidence type="ECO:0000256" key="2">
    <source>
        <dbReference type="ARBA" id="ARBA00022771"/>
    </source>
</evidence>
<dbReference type="InterPro" id="IPR044817">
    <property type="entry name" value="SBP-like"/>
</dbReference>
<evidence type="ECO:0000313" key="7">
    <source>
        <dbReference type="Proteomes" id="UP000826656"/>
    </source>
</evidence>
<evidence type="ECO:0000256" key="3">
    <source>
        <dbReference type="ARBA" id="ARBA00022833"/>
    </source>
</evidence>
<keyword evidence="1" id="KW-0479">Metal-binding</keyword>
<proteinExistence type="predicted"/>
<dbReference type="Proteomes" id="UP000826656">
    <property type="component" value="Unassembled WGS sequence"/>
</dbReference>
<dbReference type="PANTHER" id="PTHR31251:SF205">
    <property type="entry name" value="SQUAMOSA PROMOTER-BINDING-LIKE PROTEIN 3"/>
    <property type="match status" value="1"/>
</dbReference>
<dbReference type="InterPro" id="IPR004333">
    <property type="entry name" value="SBP_dom"/>
</dbReference>
<protein>
    <recommendedName>
        <fullName evidence="5">SBP-type domain-containing protein</fullName>
    </recommendedName>
</protein>
<feature type="domain" description="SBP-type" evidence="5">
    <location>
        <begin position="9"/>
        <end position="86"/>
    </location>
</feature>
<sequence length="146" mass="16714">MMVVVQVMKHYCQVEKCEVDLDGAKKYHKRHKVCQVHAKALIVLLAGLRQRFCQQCSKFHELSEFDGTKKSCRLHLDGHNKQRHKTPLPIEMEDNQCRLINGEASPHMDMTFSSRNTIHNHTSDISGRNAYSLLSAPPGHRVIPLC</sequence>
<dbReference type="InterPro" id="IPR036893">
    <property type="entry name" value="SBP_sf"/>
</dbReference>
<evidence type="ECO:0000256" key="1">
    <source>
        <dbReference type="ARBA" id="ARBA00022723"/>
    </source>
</evidence>